<evidence type="ECO:0000256" key="1">
    <source>
        <dbReference type="SAM" id="Phobius"/>
    </source>
</evidence>
<keyword evidence="3" id="KW-1185">Reference proteome</keyword>
<dbReference type="Proteomes" id="UP001171916">
    <property type="component" value="Unassembled WGS sequence"/>
</dbReference>
<protein>
    <submittedName>
        <fullName evidence="2">Uncharacterized protein</fullName>
    </submittedName>
</protein>
<evidence type="ECO:0000313" key="2">
    <source>
        <dbReference type="EMBL" id="MDN3205350.1"/>
    </source>
</evidence>
<proteinExistence type="predicted"/>
<dbReference type="RefSeq" id="WP_290001633.1">
    <property type="nucleotide sequence ID" value="NZ_JAUEPH010000006.1"/>
</dbReference>
<feature type="transmembrane region" description="Helical" evidence="1">
    <location>
        <begin position="72"/>
        <end position="96"/>
    </location>
</feature>
<accession>A0ABT7YG79</accession>
<organism evidence="2 3">
    <name type="scientific">Algoriphagus sediminis</name>
    <dbReference type="NCBI Taxonomy" id="3057113"/>
    <lineage>
        <taxon>Bacteria</taxon>
        <taxon>Pseudomonadati</taxon>
        <taxon>Bacteroidota</taxon>
        <taxon>Cytophagia</taxon>
        <taxon>Cytophagales</taxon>
        <taxon>Cyclobacteriaceae</taxon>
        <taxon>Algoriphagus</taxon>
    </lineage>
</organism>
<evidence type="ECO:0000313" key="3">
    <source>
        <dbReference type="Proteomes" id="UP001171916"/>
    </source>
</evidence>
<name>A0ABT7YG79_9BACT</name>
<comment type="caution">
    <text evidence="2">The sequence shown here is derived from an EMBL/GenBank/DDBJ whole genome shotgun (WGS) entry which is preliminary data.</text>
</comment>
<reference evidence="2" key="1">
    <citation type="submission" date="2023-06" db="EMBL/GenBank/DDBJ databases">
        <title>Robiginitalea aurantiacus sp. nov. and Algoriphagus sediminis sp. nov., isolated from coastal sediment.</title>
        <authorList>
            <person name="Zhou Z.Y."/>
            <person name="An J."/>
            <person name="Jia Y.W."/>
            <person name="Du Z.J."/>
        </authorList>
    </citation>
    <scope>NUCLEOTIDE SEQUENCE</scope>
    <source>
        <strain evidence="2">C2-7</strain>
    </source>
</reference>
<gene>
    <name evidence="2" type="ORF">QVH07_14395</name>
</gene>
<feature type="transmembrane region" description="Helical" evidence="1">
    <location>
        <begin position="108"/>
        <end position="131"/>
    </location>
</feature>
<keyword evidence="1" id="KW-0812">Transmembrane</keyword>
<keyword evidence="1" id="KW-0472">Membrane</keyword>
<sequence length="151" mass="16607">MKSKIGTVLLILANLLIIIGSIFALTNTSPLPNINLGGFIVFTFSFTLILVLLSVFFKFLDKSPEDPKRAIKIYLTTGLVFLVFGSGPLLVTILMANLGLTSDPNPNPIFFGMMAGFSFWPGILFLLTAIIKKYKLRKMSTEIEGLTENQS</sequence>
<keyword evidence="1" id="KW-1133">Transmembrane helix</keyword>
<feature type="transmembrane region" description="Helical" evidence="1">
    <location>
        <begin position="34"/>
        <end position="60"/>
    </location>
</feature>
<dbReference type="EMBL" id="JAUEPH010000006">
    <property type="protein sequence ID" value="MDN3205350.1"/>
    <property type="molecule type" value="Genomic_DNA"/>
</dbReference>